<dbReference type="RefSeq" id="WP_006200189.1">
    <property type="nucleotide sequence ID" value="NZ_AGSN01000050.1"/>
</dbReference>
<name>G6Y493_9HYPH</name>
<evidence type="ECO:0000313" key="2">
    <source>
        <dbReference type="Proteomes" id="UP000002949"/>
    </source>
</evidence>
<sequence length="118" mass="12853">SAVLLRLCSLIAGSGLCARYFENGATEIISFELGKPEKIAVSTREYTALRQPSAAGRFEDEVIMPTFLTLRRLVARGYASQQAASMRRRPTGGKSVRVAASTNGAGHFHEYMAEQDRG</sequence>
<accession>G6Y493</accession>
<feature type="non-terminal residue" evidence="1">
    <location>
        <position position="1"/>
    </location>
</feature>
<organism evidence="1 2">
    <name type="scientific">Mesorhizobium amorphae CCNWGS0123</name>
    <dbReference type="NCBI Taxonomy" id="1082933"/>
    <lineage>
        <taxon>Bacteria</taxon>
        <taxon>Pseudomonadati</taxon>
        <taxon>Pseudomonadota</taxon>
        <taxon>Alphaproteobacteria</taxon>
        <taxon>Hyphomicrobiales</taxon>
        <taxon>Phyllobacteriaceae</taxon>
        <taxon>Mesorhizobium</taxon>
    </lineage>
</organism>
<keyword evidence="2" id="KW-1185">Reference proteome</keyword>
<gene>
    <name evidence="1" type="ORF">MEA186_03759</name>
</gene>
<reference evidence="1 2" key="1">
    <citation type="journal article" date="2012" name="J. Bacteriol.">
        <title>Draft Genome Sequence of Plant Growth-Promoting Rhizobium Mesorhizobium amorphae, Isolated from Zinc-Lead Mine Tailings.</title>
        <authorList>
            <person name="Hao X."/>
            <person name="Lin Y."/>
            <person name="Johnstone L."/>
            <person name="Baltrus D.A."/>
            <person name="Miller S.J."/>
            <person name="Wei G."/>
            <person name="Rensing C."/>
        </authorList>
    </citation>
    <scope>NUCLEOTIDE SEQUENCE [LARGE SCALE GENOMIC DNA]</scope>
    <source>
        <strain evidence="1 2">CCNWGS0123</strain>
    </source>
</reference>
<dbReference type="AlphaFoldDB" id="G6Y493"/>
<proteinExistence type="predicted"/>
<evidence type="ECO:0000313" key="1">
    <source>
        <dbReference type="EMBL" id="EHH13450.1"/>
    </source>
</evidence>
<protein>
    <submittedName>
        <fullName evidence="1">Uncharacterized protein</fullName>
    </submittedName>
</protein>
<dbReference type="EMBL" id="AGSN01000050">
    <property type="protein sequence ID" value="EHH13450.1"/>
    <property type="molecule type" value="Genomic_DNA"/>
</dbReference>
<dbReference type="Proteomes" id="UP000002949">
    <property type="component" value="Unassembled WGS sequence"/>
</dbReference>